<keyword evidence="8 10" id="KW-1133">Transmembrane helix</keyword>
<dbReference type="PANTHER" id="PTHR42922">
    <property type="entry name" value="PHOSPHATE TRANSPORT SYSTEM PERMEASE PROTEIN PSTA"/>
    <property type="match status" value="1"/>
</dbReference>
<dbReference type="AlphaFoldDB" id="A0A8J8JSE6"/>
<evidence type="ECO:0000256" key="5">
    <source>
        <dbReference type="ARBA" id="ARBA00022475"/>
    </source>
</evidence>
<dbReference type="SUPFAM" id="SSF161098">
    <property type="entry name" value="MetI-like"/>
    <property type="match status" value="1"/>
</dbReference>
<feature type="domain" description="ABC transmembrane type-1" evidence="11">
    <location>
        <begin position="67"/>
        <end position="271"/>
    </location>
</feature>
<dbReference type="InterPro" id="IPR035906">
    <property type="entry name" value="MetI-like_sf"/>
</dbReference>
<feature type="transmembrane region" description="Helical" evidence="10">
    <location>
        <begin position="253"/>
        <end position="274"/>
    </location>
</feature>
<sequence length="296" mass="32069">MTLRRKWEETFFRVLSAAVALIVVLVLAHIIYTIISKGFSALSWEILSQEPKGGFYMGGGGGILNAIAGSFYLAIGASLLAFVVSLPVALFINIYLIRYSRLLIGIRFFLDVLWGIPSIVYGAFAFTIMIYFGLRNSLGAGIVTVGALIAPIMIRAMDEVLKTIPIGLQEASYALGSTKTETAYKIFFKRALPGFATAVLLAFGRGIGDAASVLFTAGYTDHVPRNLSDPTATLPLSIYFQLGSPIEAVQQRAYAAAIILTIIVLVISITARVLNKGKNKKKFKTFIASKRKKAKA</sequence>
<reference evidence="12" key="1">
    <citation type="submission" date="2019-10" db="EMBL/GenBank/DDBJ databases">
        <title>Draft genome sequence of Panacibacter sp. KCS-6.</title>
        <authorList>
            <person name="Yim K.J."/>
        </authorList>
    </citation>
    <scope>NUCLEOTIDE SEQUENCE</scope>
    <source>
        <strain evidence="12">KCS-6</strain>
    </source>
</reference>
<evidence type="ECO:0000259" key="11">
    <source>
        <dbReference type="PROSITE" id="PS50928"/>
    </source>
</evidence>
<protein>
    <recommendedName>
        <fullName evidence="3 10">Phosphate transport system permease protein PstA</fullName>
    </recommendedName>
</protein>
<accession>A0A8J8JSE6</accession>
<dbReference type="InterPro" id="IPR000515">
    <property type="entry name" value="MetI-like"/>
</dbReference>
<comment type="caution">
    <text evidence="12">The sequence shown here is derived from an EMBL/GenBank/DDBJ whole genome shotgun (WGS) entry which is preliminary data.</text>
</comment>
<evidence type="ECO:0000256" key="7">
    <source>
        <dbReference type="ARBA" id="ARBA00022692"/>
    </source>
</evidence>
<evidence type="ECO:0000256" key="4">
    <source>
        <dbReference type="ARBA" id="ARBA00022448"/>
    </source>
</evidence>
<comment type="subcellular location">
    <subcellularLocation>
        <location evidence="1 10">Cell membrane</location>
        <topology evidence="1 10">Multi-pass membrane protein</topology>
    </subcellularLocation>
</comment>
<evidence type="ECO:0000256" key="8">
    <source>
        <dbReference type="ARBA" id="ARBA00022989"/>
    </source>
</evidence>
<feature type="transmembrane region" description="Helical" evidence="10">
    <location>
        <begin position="71"/>
        <end position="96"/>
    </location>
</feature>
<keyword evidence="7 10" id="KW-0812">Transmembrane</keyword>
<evidence type="ECO:0000313" key="12">
    <source>
        <dbReference type="EMBL" id="NNV53990.1"/>
    </source>
</evidence>
<dbReference type="GO" id="GO:0035435">
    <property type="term" value="P:phosphate ion transmembrane transport"/>
    <property type="evidence" value="ECO:0007669"/>
    <property type="project" value="InterPro"/>
</dbReference>
<dbReference type="Pfam" id="PF00528">
    <property type="entry name" value="BPD_transp_1"/>
    <property type="match status" value="1"/>
</dbReference>
<keyword evidence="9 10" id="KW-0472">Membrane</keyword>
<feature type="transmembrane region" description="Helical" evidence="10">
    <location>
        <begin position="195"/>
        <end position="219"/>
    </location>
</feature>
<evidence type="ECO:0000256" key="9">
    <source>
        <dbReference type="ARBA" id="ARBA00023136"/>
    </source>
</evidence>
<dbReference type="CDD" id="cd06261">
    <property type="entry name" value="TM_PBP2"/>
    <property type="match status" value="1"/>
</dbReference>
<evidence type="ECO:0000256" key="3">
    <source>
        <dbReference type="ARBA" id="ARBA00016864"/>
    </source>
</evidence>
<evidence type="ECO:0000256" key="1">
    <source>
        <dbReference type="ARBA" id="ARBA00004651"/>
    </source>
</evidence>
<dbReference type="RefSeq" id="WP_171605911.1">
    <property type="nucleotide sequence ID" value="NZ_WHPF01000001.1"/>
</dbReference>
<gene>
    <name evidence="12" type="primary">pstA</name>
    <name evidence="12" type="ORF">GD597_00875</name>
</gene>
<keyword evidence="13" id="KW-1185">Reference proteome</keyword>
<keyword evidence="5 10" id="KW-1003">Cell membrane</keyword>
<feature type="transmembrane region" description="Helical" evidence="10">
    <location>
        <begin position="12"/>
        <end position="35"/>
    </location>
</feature>
<evidence type="ECO:0000256" key="10">
    <source>
        <dbReference type="RuleBase" id="RU363043"/>
    </source>
</evidence>
<keyword evidence="6" id="KW-0592">Phosphate transport</keyword>
<dbReference type="GO" id="GO:0005886">
    <property type="term" value="C:plasma membrane"/>
    <property type="evidence" value="ECO:0007669"/>
    <property type="project" value="UniProtKB-SubCell"/>
</dbReference>
<evidence type="ECO:0000313" key="13">
    <source>
        <dbReference type="Proteomes" id="UP000598971"/>
    </source>
</evidence>
<evidence type="ECO:0000256" key="6">
    <source>
        <dbReference type="ARBA" id="ARBA00022592"/>
    </source>
</evidence>
<proteinExistence type="inferred from homology"/>
<dbReference type="PANTHER" id="PTHR42922:SF1">
    <property type="entry name" value="PHOSPHATE TRANSPORT SYSTEM PERMEASE PROTEIN PSTA"/>
    <property type="match status" value="1"/>
</dbReference>
<comment type="similarity">
    <text evidence="2 10">Belongs to the binding-protein-dependent transport system permease family. CysTW subfamily.</text>
</comment>
<keyword evidence="4" id="KW-0813">Transport</keyword>
<name>A0A8J8JSE6_9BACT</name>
<feature type="transmembrane region" description="Helical" evidence="10">
    <location>
        <begin position="108"/>
        <end position="132"/>
    </location>
</feature>
<evidence type="ECO:0000256" key="2">
    <source>
        <dbReference type="ARBA" id="ARBA00007069"/>
    </source>
</evidence>
<dbReference type="NCBIfam" id="TIGR00974">
    <property type="entry name" value="3a0107s02c"/>
    <property type="match status" value="1"/>
</dbReference>
<organism evidence="12 13">
    <name type="scientific">Limnovirga soli</name>
    <dbReference type="NCBI Taxonomy" id="2656915"/>
    <lineage>
        <taxon>Bacteria</taxon>
        <taxon>Pseudomonadati</taxon>
        <taxon>Bacteroidota</taxon>
        <taxon>Chitinophagia</taxon>
        <taxon>Chitinophagales</taxon>
        <taxon>Chitinophagaceae</taxon>
        <taxon>Limnovirga</taxon>
    </lineage>
</organism>
<dbReference type="Gene3D" id="1.10.3720.10">
    <property type="entry name" value="MetI-like"/>
    <property type="match status" value="1"/>
</dbReference>
<dbReference type="InterPro" id="IPR051408">
    <property type="entry name" value="Phosphate_transprt_permease"/>
</dbReference>
<dbReference type="EMBL" id="WHPF01000001">
    <property type="protein sequence ID" value="NNV53990.1"/>
    <property type="molecule type" value="Genomic_DNA"/>
</dbReference>
<dbReference type="InterPro" id="IPR005672">
    <property type="entry name" value="Phosphate_PstA"/>
</dbReference>
<comment type="caution">
    <text evidence="10">Lacks conserved residue(s) required for the propagation of feature annotation.</text>
</comment>
<dbReference type="PROSITE" id="PS50928">
    <property type="entry name" value="ABC_TM1"/>
    <property type="match status" value="1"/>
</dbReference>
<dbReference type="GO" id="GO:0005315">
    <property type="term" value="F:phosphate transmembrane transporter activity"/>
    <property type="evidence" value="ECO:0007669"/>
    <property type="project" value="InterPro"/>
</dbReference>
<dbReference type="Proteomes" id="UP000598971">
    <property type="component" value="Unassembled WGS sequence"/>
</dbReference>